<organism evidence="13 14">
    <name type="scientific">Jimgerdemannia flammicorona</name>
    <dbReference type="NCBI Taxonomy" id="994334"/>
    <lineage>
        <taxon>Eukaryota</taxon>
        <taxon>Fungi</taxon>
        <taxon>Fungi incertae sedis</taxon>
        <taxon>Mucoromycota</taxon>
        <taxon>Mucoromycotina</taxon>
        <taxon>Endogonomycetes</taxon>
        <taxon>Endogonales</taxon>
        <taxon>Endogonaceae</taxon>
        <taxon>Jimgerdemannia</taxon>
    </lineage>
</organism>
<comment type="caution">
    <text evidence="13">The sequence shown here is derived from an EMBL/GenBank/DDBJ whole genome shotgun (WGS) entry which is preliminary data.</text>
</comment>
<dbReference type="FunFam" id="3.40.30.10:FF:000107">
    <property type="entry name" value="Protein disulfide-isomerase 5-2"/>
    <property type="match status" value="1"/>
</dbReference>
<dbReference type="Proteomes" id="UP000274822">
    <property type="component" value="Unassembled WGS sequence"/>
</dbReference>
<dbReference type="Pfam" id="PF13848">
    <property type="entry name" value="Thioredoxin_6"/>
    <property type="match status" value="1"/>
</dbReference>
<feature type="domain" description="Thioredoxin" evidence="12">
    <location>
        <begin position="381"/>
        <end position="515"/>
    </location>
</feature>
<dbReference type="PROSITE" id="PS51352">
    <property type="entry name" value="THIOREDOXIN_2"/>
    <property type="match status" value="2"/>
</dbReference>
<dbReference type="PANTHER" id="PTHR18929:SF132">
    <property type="entry name" value="PROTEIN DISULFIDE-ISOMERASE A3"/>
    <property type="match status" value="1"/>
</dbReference>
<dbReference type="CDD" id="cd02961">
    <property type="entry name" value="PDI_a_family"/>
    <property type="match status" value="1"/>
</dbReference>
<feature type="compositionally biased region" description="Basic and acidic residues" evidence="11">
    <location>
        <begin position="568"/>
        <end position="577"/>
    </location>
</feature>
<keyword evidence="6" id="KW-0677">Repeat</keyword>
<keyword evidence="7" id="KW-0256">Endoplasmic reticulum</keyword>
<evidence type="ECO:0000313" key="14">
    <source>
        <dbReference type="Proteomes" id="UP000274822"/>
    </source>
</evidence>
<name>A0A433QW00_9FUNG</name>
<dbReference type="NCBIfam" id="TIGR01130">
    <property type="entry name" value="ER_PDI_fam"/>
    <property type="match status" value="1"/>
</dbReference>
<keyword evidence="14" id="KW-1185">Reference proteome</keyword>
<evidence type="ECO:0000256" key="7">
    <source>
        <dbReference type="ARBA" id="ARBA00022824"/>
    </source>
</evidence>
<dbReference type="CDD" id="cd02982">
    <property type="entry name" value="PDI_b'_family"/>
    <property type="match status" value="1"/>
</dbReference>
<dbReference type="PANTHER" id="PTHR18929">
    <property type="entry name" value="PROTEIN DISULFIDE ISOMERASE"/>
    <property type="match status" value="1"/>
</dbReference>
<evidence type="ECO:0000256" key="4">
    <source>
        <dbReference type="ARBA" id="ARBA00012723"/>
    </source>
</evidence>
<evidence type="ECO:0000256" key="11">
    <source>
        <dbReference type="SAM" id="MobiDB-lite"/>
    </source>
</evidence>
<evidence type="ECO:0000256" key="6">
    <source>
        <dbReference type="ARBA" id="ARBA00022737"/>
    </source>
</evidence>
<dbReference type="EC" id="5.3.4.1" evidence="4"/>
<dbReference type="Pfam" id="PF00085">
    <property type="entry name" value="Thioredoxin"/>
    <property type="match status" value="2"/>
</dbReference>
<evidence type="ECO:0000256" key="3">
    <source>
        <dbReference type="ARBA" id="ARBA00006347"/>
    </source>
</evidence>
<keyword evidence="5" id="KW-0732">Signal</keyword>
<dbReference type="CDD" id="cd02981">
    <property type="entry name" value="PDI_b_family"/>
    <property type="match status" value="1"/>
</dbReference>
<dbReference type="SUPFAM" id="SSF52833">
    <property type="entry name" value="Thioredoxin-like"/>
    <property type="match status" value="4"/>
</dbReference>
<dbReference type="EMBL" id="RBNJ01000829">
    <property type="protein sequence ID" value="RUS33946.1"/>
    <property type="molecule type" value="Genomic_DNA"/>
</dbReference>
<evidence type="ECO:0000256" key="1">
    <source>
        <dbReference type="ARBA" id="ARBA00001182"/>
    </source>
</evidence>
<evidence type="ECO:0000313" key="13">
    <source>
        <dbReference type="EMBL" id="RUS33946.1"/>
    </source>
</evidence>
<keyword evidence="8" id="KW-1015">Disulfide bond</keyword>
<feature type="non-terminal residue" evidence="13">
    <location>
        <position position="1"/>
    </location>
</feature>
<dbReference type="PRINTS" id="PR00421">
    <property type="entry name" value="THIOREDOXIN"/>
</dbReference>
<evidence type="ECO:0000259" key="12">
    <source>
        <dbReference type="PROSITE" id="PS51352"/>
    </source>
</evidence>
<comment type="subcellular location">
    <subcellularLocation>
        <location evidence="2">Endoplasmic reticulum lumen</location>
    </subcellularLocation>
</comment>
<dbReference type="GO" id="GO:0034976">
    <property type="term" value="P:response to endoplasmic reticulum stress"/>
    <property type="evidence" value="ECO:0007669"/>
    <property type="project" value="TreeGrafter"/>
</dbReference>
<dbReference type="InterPro" id="IPR013766">
    <property type="entry name" value="Thioredoxin_domain"/>
</dbReference>
<dbReference type="Gene3D" id="3.40.30.10">
    <property type="entry name" value="Glutaredoxin"/>
    <property type="match status" value="4"/>
</dbReference>
<dbReference type="GO" id="GO:0003756">
    <property type="term" value="F:protein disulfide isomerase activity"/>
    <property type="evidence" value="ECO:0007669"/>
    <property type="project" value="UniProtKB-EC"/>
</dbReference>
<dbReference type="GO" id="GO:0005788">
    <property type="term" value="C:endoplasmic reticulum lumen"/>
    <property type="evidence" value="ECO:0007669"/>
    <property type="project" value="UniProtKB-SubCell"/>
</dbReference>
<protein>
    <recommendedName>
        <fullName evidence="4">protein disulfide-isomerase</fullName>
        <ecNumber evidence="4">5.3.4.1</ecNumber>
    </recommendedName>
</protein>
<keyword evidence="9" id="KW-0413">Isomerase</keyword>
<dbReference type="InterPro" id="IPR036249">
    <property type="entry name" value="Thioredoxin-like_sf"/>
</dbReference>
<reference evidence="13 14" key="1">
    <citation type="journal article" date="2018" name="New Phytol.">
        <title>Phylogenomics of Endogonaceae and evolution of mycorrhizas within Mucoromycota.</title>
        <authorList>
            <person name="Chang Y."/>
            <person name="Desiro A."/>
            <person name="Na H."/>
            <person name="Sandor L."/>
            <person name="Lipzen A."/>
            <person name="Clum A."/>
            <person name="Barry K."/>
            <person name="Grigoriev I.V."/>
            <person name="Martin F.M."/>
            <person name="Stajich J.E."/>
            <person name="Smith M.E."/>
            <person name="Bonito G."/>
            <person name="Spatafora J.W."/>
        </authorList>
    </citation>
    <scope>NUCLEOTIDE SEQUENCE [LARGE SCALE GENOMIC DNA]</scope>
    <source>
        <strain evidence="13 14">AD002</strain>
    </source>
</reference>
<keyword evidence="10" id="KW-0676">Redox-active center</keyword>
<dbReference type="AlphaFoldDB" id="A0A433QW00"/>
<comment type="catalytic activity">
    <reaction evidence="1">
        <text>Catalyzes the rearrangement of -S-S- bonds in proteins.</text>
        <dbReference type="EC" id="5.3.4.1"/>
    </reaction>
</comment>
<evidence type="ECO:0000256" key="8">
    <source>
        <dbReference type="ARBA" id="ARBA00023157"/>
    </source>
</evidence>
<feature type="region of interest" description="Disordered" evidence="11">
    <location>
        <begin position="633"/>
        <end position="660"/>
    </location>
</feature>
<evidence type="ECO:0000256" key="2">
    <source>
        <dbReference type="ARBA" id="ARBA00004319"/>
    </source>
</evidence>
<evidence type="ECO:0000256" key="5">
    <source>
        <dbReference type="ARBA" id="ARBA00022729"/>
    </source>
</evidence>
<feature type="compositionally biased region" description="Basic and acidic residues" evidence="11">
    <location>
        <begin position="637"/>
        <end position="653"/>
    </location>
</feature>
<dbReference type="GO" id="GO:0006457">
    <property type="term" value="P:protein folding"/>
    <property type="evidence" value="ECO:0007669"/>
    <property type="project" value="TreeGrafter"/>
</dbReference>
<dbReference type="CDD" id="cd02995">
    <property type="entry name" value="PDI_a_PDI_a'_C"/>
    <property type="match status" value="1"/>
</dbReference>
<evidence type="ECO:0000256" key="9">
    <source>
        <dbReference type="ARBA" id="ARBA00023235"/>
    </source>
</evidence>
<sequence>ANPSQLPHALSVYIQTNYRPLTVKRFRWRLPNSTLTQAPSMLAKSLFLAVVATLIALGRAKEDNIIAPVDSDVIILTKNTFEAVMRPEELIMIEFYTPWYGHSKALAPEYESAATTLKEDNLKLAKVDCDAEKDLCQEHGIDEYPTIKIFKSGRPTNYGGTQKADDLVNYMRRHSLPALSEVTDVEAFRAAADIAVLAFLSESDKAWYDIFHNVASDLRDDYLFGVATSEELAQEYNASHPSVLLFKMFDDDIIRYDGDFLEDDLSLFVHMNAVPVFGEIDTANFASYAEAGLPLAYLFVDDEEERDRLVEGLKPIAREYKERIYFVYINASVYGEYALTLNLMAEWPAFGIQQPENGAKFPYDQSKNITVEGVKEFVAMYMAGEIAPSVKSQPVPEKNDNPVKVLVYHNFDEIVYDTEKDVFVEFYAPWCSRCKELAPTWDNLATKLHANPANANIMIAKIDLTANDLPLRLPFRVQGLPTFKLFKAGEKEIIDFDDGEHSLAALVEFLEENAVNTPVLPREAGFVVQPHQVVVKVGEKVVELEEGGWHDEFKKESSKPNDSQNCKSSDKPDKPDGITEQLGYMPKMVIDVTTLIQRGSINPSNTTDPTTWHFPQSAPIAGARGMRACAAGSVAEVPDKRRGDYDSMERDNLEEPPPPPYMEVVTLEPV</sequence>
<comment type="similarity">
    <text evidence="3">Belongs to the protein disulfide isomerase family.</text>
</comment>
<dbReference type="InterPro" id="IPR005792">
    <property type="entry name" value="Prot_disulphide_isomerase"/>
</dbReference>
<proteinExistence type="inferred from homology"/>
<feature type="region of interest" description="Disordered" evidence="11">
    <location>
        <begin position="552"/>
        <end position="580"/>
    </location>
</feature>
<accession>A0A433QW00</accession>
<gene>
    <name evidence="13" type="ORF">BC938DRAFT_483160</name>
</gene>
<evidence type="ECO:0000256" key="10">
    <source>
        <dbReference type="ARBA" id="ARBA00023284"/>
    </source>
</evidence>
<feature type="domain" description="Thioredoxin" evidence="12">
    <location>
        <begin position="46"/>
        <end position="176"/>
    </location>
</feature>